<reference evidence="8 9" key="1">
    <citation type="journal article" date="2018" name="IMA Fungus">
        <title>IMA Genome-F 9: Draft genome sequence of Annulohypoxylon stygium, Aspergillus mulundensis, Berkeleyomyces basicola (syn. Thielaviopsis basicola), Ceratocystis smalleyi, two Cercospora beticola strains, Coleophoma cylindrospora, Fusarium fracticaudum, Phialophora cf. hyalina, and Morchella septimelata.</title>
        <authorList>
            <person name="Wingfield B.D."/>
            <person name="Bills G.F."/>
            <person name="Dong Y."/>
            <person name="Huang W."/>
            <person name="Nel W.J."/>
            <person name="Swalarsk-Parry B.S."/>
            <person name="Vaghefi N."/>
            <person name="Wilken P.M."/>
            <person name="An Z."/>
            <person name="de Beer Z.W."/>
            <person name="De Vos L."/>
            <person name="Chen L."/>
            <person name="Duong T.A."/>
            <person name="Gao Y."/>
            <person name="Hammerbacher A."/>
            <person name="Kikkert J.R."/>
            <person name="Li Y."/>
            <person name="Li H."/>
            <person name="Li K."/>
            <person name="Li Q."/>
            <person name="Liu X."/>
            <person name="Ma X."/>
            <person name="Naidoo K."/>
            <person name="Pethybridge S.J."/>
            <person name="Sun J."/>
            <person name="Steenkamp E.T."/>
            <person name="van der Nest M.A."/>
            <person name="van Wyk S."/>
            <person name="Wingfield M.J."/>
            <person name="Xiong C."/>
            <person name="Yue Q."/>
            <person name="Zhang X."/>
        </authorList>
    </citation>
    <scope>NUCLEOTIDE SEQUENCE [LARGE SCALE GENOMIC DNA]</scope>
    <source>
        <strain evidence="8 9">BP5796</strain>
    </source>
</reference>
<evidence type="ECO:0000313" key="9">
    <source>
        <dbReference type="Proteomes" id="UP000256328"/>
    </source>
</evidence>
<dbReference type="InterPro" id="IPR013149">
    <property type="entry name" value="ADH-like_C"/>
</dbReference>
<dbReference type="Pfam" id="PF00107">
    <property type="entry name" value="ADH_zinc_N"/>
    <property type="match status" value="1"/>
</dbReference>
<dbReference type="GO" id="GO:0005737">
    <property type="term" value="C:cytoplasm"/>
    <property type="evidence" value="ECO:0007669"/>
    <property type="project" value="TreeGrafter"/>
</dbReference>
<dbReference type="Gene3D" id="3.40.50.720">
    <property type="entry name" value="NAD(P)-binding Rossmann-like Domain"/>
    <property type="match status" value="1"/>
</dbReference>
<dbReference type="GO" id="GO:0004022">
    <property type="term" value="F:alcohol dehydrogenase (NAD+) activity"/>
    <property type="evidence" value="ECO:0007669"/>
    <property type="project" value="TreeGrafter"/>
</dbReference>
<comment type="caution">
    <text evidence="8">The sequence shown here is derived from an EMBL/GenBank/DDBJ whole genome shotgun (WGS) entry which is preliminary data.</text>
</comment>
<keyword evidence="6" id="KW-0520">NAD</keyword>
<dbReference type="SUPFAM" id="SSF50129">
    <property type="entry name" value="GroES-like"/>
    <property type="match status" value="1"/>
</dbReference>
<evidence type="ECO:0000256" key="5">
    <source>
        <dbReference type="ARBA" id="ARBA00023002"/>
    </source>
</evidence>
<dbReference type="InterPro" id="IPR036291">
    <property type="entry name" value="NAD(P)-bd_dom_sf"/>
</dbReference>
<name>A0A3D8QIP1_9HELO</name>
<keyword evidence="9" id="KW-1185">Reference proteome</keyword>
<protein>
    <recommendedName>
        <fullName evidence="7">Enoyl reductase (ER) domain-containing protein</fullName>
    </recommendedName>
</protein>
<dbReference type="GO" id="GO:0046872">
    <property type="term" value="F:metal ion binding"/>
    <property type="evidence" value="ECO:0007669"/>
    <property type="project" value="UniProtKB-KW"/>
</dbReference>
<gene>
    <name evidence="8" type="ORF">BP5796_11470</name>
</gene>
<evidence type="ECO:0000256" key="4">
    <source>
        <dbReference type="ARBA" id="ARBA00022833"/>
    </source>
</evidence>
<dbReference type="PANTHER" id="PTHR42940:SF8">
    <property type="entry name" value="VACUOLAR PROTEIN SORTING-ASSOCIATED PROTEIN 11"/>
    <property type="match status" value="1"/>
</dbReference>
<keyword evidence="3" id="KW-0479">Metal-binding</keyword>
<sequence length="339" mass="36226">MKAAQWDPAVKKMVVNDLPIPEPAENQFLVKMLSASLCHSDMMAIAAPDRTEPVTIGHEGVGTITKLHPSAEGKGFKEGDVVGFLYIVGCCFECTGCLVHNLHCETGKQLLQGFSTDGFFAEYAVVDYHNAIILPENFDVKTAAVVFCAGITVFHSLDSSELKPGDWVGVVGCGGLGQMATQYAKAMGCKVVGIDINDAILAEAKAQGADYVFNSMTNKNYVEELLEVTGGGVQSAAVYSNADAAYAGATKIIKLGGVLMVIGLPTNPLQISSMDLALGKYKVKSESTSIPQRMKKAVDFTSKHNIFPVVDTRSSLEDVQDMVDLMHAGKSTKRMAVVF</sequence>
<dbReference type="Pfam" id="PF08240">
    <property type="entry name" value="ADH_N"/>
    <property type="match status" value="1"/>
</dbReference>
<accession>A0A3D8QIP1</accession>
<organism evidence="8 9">
    <name type="scientific">Coleophoma crateriformis</name>
    <dbReference type="NCBI Taxonomy" id="565419"/>
    <lineage>
        <taxon>Eukaryota</taxon>
        <taxon>Fungi</taxon>
        <taxon>Dikarya</taxon>
        <taxon>Ascomycota</taxon>
        <taxon>Pezizomycotina</taxon>
        <taxon>Leotiomycetes</taxon>
        <taxon>Helotiales</taxon>
        <taxon>Dermateaceae</taxon>
        <taxon>Coleophoma</taxon>
    </lineage>
</organism>
<dbReference type="AlphaFoldDB" id="A0A3D8QIP1"/>
<evidence type="ECO:0000256" key="6">
    <source>
        <dbReference type="ARBA" id="ARBA00023027"/>
    </source>
</evidence>
<dbReference type="FunFam" id="3.40.50.720:FF:000039">
    <property type="entry name" value="Alcohol dehydrogenase AdhP"/>
    <property type="match status" value="1"/>
</dbReference>
<feature type="domain" description="Enoyl reductase (ER)" evidence="7">
    <location>
        <begin position="8"/>
        <end position="337"/>
    </location>
</feature>
<comment type="similarity">
    <text evidence="2">Belongs to the zinc-containing alcohol dehydrogenase family.</text>
</comment>
<keyword evidence="5" id="KW-0560">Oxidoreductase</keyword>
<comment type="cofactor">
    <cofactor evidence="1">
        <name>Zn(2+)</name>
        <dbReference type="ChEBI" id="CHEBI:29105"/>
    </cofactor>
</comment>
<evidence type="ECO:0000313" key="8">
    <source>
        <dbReference type="EMBL" id="RDW61578.1"/>
    </source>
</evidence>
<evidence type="ECO:0000259" key="7">
    <source>
        <dbReference type="SMART" id="SM00829"/>
    </source>
</evidence>
<dbReference type="Gene3D" id="3.90.180.10">
    <property type="entry name" value="Medium-chain alcohol dehydrogenases, catalytic domain"/>
    <property type="match status" value="1"/>
</dbReference>
<keyword evidence="4" id="KW-0862">Zinc</keyword>
<dbReference type="EMBL" id="PDLN01000018">
    <property type="protein sequence ID" value="RDW61578.1"/>
    <property type="molecule type" value="Genomic_DNA"/>
</dbReference>
<dbReference type="InterPro" id="IPR011032">
    <property type="entry name" value="GroES-like_sf"/>
</dbReference>
<dbReference type="InterPro" id="IPR013154">
    <property type="entry name" value="ADH-like_N"/>
</dbReference>
<evidence type="ECO:0000256" key="1">
    <source>
        <dbReference type="ARBA" id="ARBA00001947"/>
    </source>
</evidence>
<evidence type="ECO:0000256" key="3">
    <source>
        <dbReference type="ARBA" id="ARBA00022723"/>
    </source>
</evidence>
<evidence type="ECO:0000256" key="2">
    <source>
        <dbReference type="ARBA" id="ARBA00008072"/>
    </source>
</evidence>
<dbReference type="Proteomes" id="UP000256328">
    <property type="component" value="Unassembled WGS sequence"/>
</dbReference>
<dbReference type="SUPFAM" id="SSF51735">
    <property type="entry name" value="NAD(P)-binding Rossmann-fold domains"/>
    <property type="match status" value="1"/>
</dbReference>
<dbReference type="PANTHER" id="PTHR42940">
    <property type="entry name" value="ALCOHOL DEHYDROGENASE 1-RELATED"/>
    <property type="match status" value="1"/>
</dbReference>
<dbReference type="SMART" id="SM00829">
    <property type="entry name" value="PKS_ER"/>
    <property type="match status" value="1"/>
</dbReference>
<proteinExistence type="inferred from homology"/>
<dbReference type="OrthoDB" id="256333at2759"/>
<dbReference type="InterPro" id="IPR020843">
    <property type="entry name" value="ER"/>
</dbReference>